<evidence type="ECO:0000259" key="3">
    <source>
        <dbReference type="Pfam" id="PF22725"/>
    </source>
</evidence>
<dbReference type="Gene3D" id="3.30.360.10">
    <property type="entry name" value="Dihydrodipicolinate Reductase, domain 2"/>
    <property type="match status" value="1"/>
</dbReference>
<dbReference type="Gene3D" id="3.40.50.720">
    <property type="entry name" value="NAD(P)-binding Rossmann-like Domain"/>
    <property type="match status" value="1"/>
</dbReference>
<name>A0ABT9PEM2_9ACTN</name>
<feature type="domain" description="Gfo/Idh/MocA-like oxidoreductase N-terminal" evidence="2">
    <location>
        <begin position="5"/>
        <end position="131"/>
    </location>
</feature>
<keyword evidence="1" id="KW-0560">Oxidoreductase</keyword>
<evidence type="ECO:0000259" key="2">
    <source>
        <dbReference type="Pfam" id="PF01408"/>
    </source>
</evidence>
<dbReference type="Pfam" id="PF01408">
    <property type="entry name" value="GFO_IDH_MocA"/>
    <property type="match status" value="1"/>
</dbReference>
<dbReference type="SUPFAM" id="SSF55347">
    <property type="entry name" value="Glyceraldehyde-3-phosphate dehydrogenase-like, C-terminal domain"/>
    <property type="match status" value="1"/>
</dbReference>
<dbReference type="RefSeq" id="WP_307250653.1">
    <property type="nucleotide sequence ID" value="NZ_JAUSQZ010000001.1"/>
</dbReference>
<dbReference type="InterPro" id="IPR055170">
    <property type="entry name" value="GFO_IDH_MocA-like_dom"/>
</dbReference>
<dbReference type="InterPro" id="IPR000683">
    <property type="entry name" value="Gfo/Idh/MocA-like_OxRdtase_N"/>
</dbReference>
<evidence type="ECO:0000313" key="5">
    <source>
        <dbReference type="Proteomes" id="UP001235712"/>
    </source>
</evidence>
<sequence length="387" mass="42037">MRELGIGVVGFGWMGQVHARAFSRLPQHYPGLSLRPRLVAVADTASDDRAERASQAFGFEYRFRDWRELVARDDIDVVCVTGPNFIHREVAVAAAAAGKHLWVEKPAGRGAGETRQIAEAVEAAGVQAAAGFNYRNAPAVEHARELVRSGRLGRVEHTAVRFCSDYSAHPDGALTWRFQNEYAGSGVLGDLVSHAVDLTRFVVGELSELVVDRATFIPERPAAVGAASHFSRGADGPRRPVENEDYVAALLRLRDGSRGVLESSRTEVGDQNAYSIEVHGTQGALAWNYRRMGELRVCLDQDVQDAQYATLMVTPAHGELGAFQPGAANPMSYDDLKVVEAYRLAESIVTGRPVGATIRDALVAAETVEAMKVSADERRWVTLEGAT</sequence>
<dbReference type="PANTHER" id="PTHR43818">
    <property type="entry name" value="BCDNA.GH03377"/>
    <property type="match status" value="1"/>
</dbReference>
<dbReference type="PANTHER" id="PTHR43818:SF11">
    <property type="entry name" value="BCDNA.GH03377"/>
    <property type="match status" value="1"/>
</dbReference>
<dbReference type="Pfam" id="PF22725">
    <property type="entry name" value="GFO_IDH_MocA_C3"/>
    <property type="match status" value="1"/>
</dbReference>
<dbReference type="Proteomes" id="UP001235712">
    <property type="component" value="Unassembled WGS sequence"/>
</dbReference>
<comment type="caution">
    <text evidence="4">The sequence shown here is derived from an EMBL/GenBank/DDBJ whole genome shotgun (WGS) entry which is preliminary data.</text>
</comment>
<accession>A0ABT9PEM2</accession>
<dbReference type="InterPro" id="IPR050463">
    <property type="entry name" value="Gfo/Idh/MocA_oxidrdct_glycsds"/>
</dbReference>
<proteinExistence type="predicted"/>
<evidence type="ECO:0000256" key="1">
    <source>
        <dbReference type="ARBA" id="ARBA00023002"/>
    </source>
</evidence>
<evidence type="ECO:0000313" key="4">
    <source>
        <dbReference type="EMBL" id="MDP9831160.1"/>
    </source>
</evidence>
<feature type="domain" description="GFO/IDH/MocA-like oxidoreductase" evidence="3">
    <location>
        <begin position="141"/>
        <end position="285"/>
    </location>
</feature>
<protein>
    <submittedName>
        <fullName evidence="4">Dehydrogenase</fullName>
    </submittedName>
</protein>
<dbReference type="SUPFAM" id="SSF51735">
    <property type="entry name" value="NAD(P)-binding Rossmann-fold domains"/>
    <property type="match status" value="1"/>
</dbReference>
<dbReference type="InterPro" id="IPR036291">
    <property type="entry name" value="NAD(P)-bd_dom_sf"/>
</dbReference>
<organism evidence="4 5">
    <name type="scientific">Kineosporia succinea</name>
    <dbReference type="NCBI Taxonomy" id="84632"/>
    <lineage>
        <taxon>Bacteria</taxon>
        <taxon>Bacillati</taxon>
        <taxon>Actinomycetota</taxon>
        <taxon>Actinomycetes</taxon>
        <taxon>Kineosporiales</taxon>
        <taxon>Kineosporiaceae</taxon>
        <taxon>Kineosporia</taxon>
    </lineage>
</organism>
<gene>
    <name evidence="4" type="ORF">J2S57_006909</name>
</gene>
<keyword evidence="5" id="KW-1185">Reference proteome</keyword>
<dbReference type="EMBL" id="JAUSQZ010000001">
    <property type="protein sequence ID" value="MDP9831160.1"/>
    <property type="molecule type" value="Genomic_DNA"/>
</dbReference>
<reference evidence="4 5" key="1">
    <citation type="submission" date="2023-07" db="EMBL/GenBank/DDBJ databases">
        <title>Sequencing the genomes of 1000 actinobacteria strains.</title>
        <authorList>
            <person name="Klenk H.-P."/>
        </authorList>
    </citation>
    <scope>NUCLEOTIDE SEQUENCE [LARGE SCALE GENOMIC DNA]</scope>
    <source>
        <strain evidence="4 5">DSM 44388</strain>
    </source>
</reference>